<evidence type="ECO:0000313" key="3">
    <source>
        <dbReference type="Proteomes" id="UP000337909"/>
    </source>
</evidence>
<gene>
    <name evidence="2" type="ORF">PS691_04614</name>
</gene>
<protein>
    <submittedName>
        <fullName evidence="2">Uncharacterized protein</fullName>
    </submittedName>
</protein>
<feature type="compositionally biased region" description="Basic residues" evidence="1">
    <location>
        <begin position="50"/>
        <end position="63"/>
    </location>
</feature>
<feature type="region of interest" description="Disordered" evidence="1">
    <location>
        <begin position="37"/>
        <end position="63"/>
    </location>
</feature>
<dbReference type="EMBL" id="CABVHQ010000060">
    <property type="protein sequence ID" value="VVO26714.1"/>
    <property type="molecule type" value="Genomic_DNA"/>
</dbReference>
<name>A0A5E7EIS1_PSEFL</name>
<dbReference type="AlphaFoldDB" id="A0A5E7EIS1"/>
<accession>A0A5E7EIS1</accession>
<sequence>MARGFLWRGGLPPLGCEAVLKPATVLLREKRISWITNASRPNGGKPLATKSHHSKPPRHKVIY</sequence>
<reference evidence="2 3" key="1">
    <citation type="submission" date="2019-09" db="EMBL/GenBank/DDBJ databases">
        <authorList>
            <person name="Chandra G."/>
            <person name="Truman W A."/>
        </authorList>
    </citation>
    <scope>NUCLEOTIDE SEQUENCE [LARGE SCALE GENOMIC DNA]</scope>
    <source>
        <strain evidence="2">PS691</strain>
    </source>
</reference>
<proteinExistence type="predicted"/>
<organism evidence="2 3">
    <name type="scientific">Pseudomonas fluorescens</name>
    <dbReference type="NCBI Taxonomy" id="294"/>
    <lineage>
        <taxon>Bacteria</taxon>
        <taxon>Pseudomonadati</taxon>
        <taxon>Pseudomonadota</taxon>
        <taxon>Gammaproteobacteria</taxon>
        <taxon>Pseudomonadales</taxon>
        <taxon>Pseudomonadaceae</taxon>
        <taxon>Pseudomonas</taxon>
    </lineage>
</organism>
<dbReference type="Proteomes" id="UP000337909">
    <property type="component" value="Unassembled WGS sequence"/>
</dbReference>
<evidence type="ECO:0000256" key="1">
    <source>
        <dbReference type="SAM" id="MobiDB-lite"/>
    </source>
</evidence>
<evidence type="ECO:0000313" key="2">
    <source>
        <dbReference type="EMBL" id="VVO26714.1"/>
    </source>
</evidence>